<dbReference type="Proteomes" id="UP000094385">
    <property type="component" value="Unassembled WGS sequence"/>
</dbReference>
<dbReference type="Gene3D" id="1.10.4160.10">
    <property type="entry name" value="Hydantoin permease"/>
    <property type="match status" value="1"/>
</dbReference>
<dbReference type="GO" id="GO:0000329">
    <property type="term" value="C:fungal-type vacuole membrane"/>
    <property type="evidence" value="ECO:0007669"/>
    <property type="project" value="TreeGrafter"/>
</dbReference>
<feature type="transmembrane region" description="Helical" evidence="10">
    <location>
        <begin position="417"/>
        <end position="436"/>
    </location>
</feature>
<keyword evidence="4" id="KW-0597">Phosphoprotein</keyword>
<evidence type="ECO:0000256" key="7">
    <source>
        <dbReference type="ARBA" id="ARBA00023136"/>
    </source>
</evidence>
<dbReference type="PANTHER" id="PTHR31806:SF1">
    <property type="entry name" value="PURINE-CYTOSINE PERMEASE FCY2-RELATED"/>
    <property type="match status" value="1"/>
</dbReference>
<organism evidence="11 12">
    <name type="scientific">Lipomyces starkeyi NRRL Y-11557</name>
    <dbReference type="NCBI Taxonomy" id="675824"/>
    <lineage>
        <taxon>Eukaryota</taxon>
        <taxon>Fungi</taxon>
        <taxon>Dikarya</taxon>
        <taxon>Ascomycota</taxon>
        <taxon>Saccharomycotina</taxon>
        <taxon>Lipomycetes</taxon>
        <taxon>Lipomycetales</taxon>
        <taxon>Lipomycetaceae</taxon>
        <taxon>Lipomyces</taxon>
    </lineage>
</organism>
<dbReference type="PIRSF" id="PIRSF002744">
    <property type="entry name" value="Pur-cyt_permease"/>
    <property type="match status" value="1"/>
</dbReference>
<dbReference type="GO" id="GO:0015856">
    <property type="term" value="P:cytosine transport"/>
    <property type="evidence" value="ECO:0007669"/>
    <property type="project" value="UniProtKB-ARBA"/>
</dbReference>
<reference evidence="11 12" key="1">
    <citation type="journal article" date="2016" name="Proc. Natl. Acad. Sci. U.S.A.">
        <title>Comparative genomics of biotechnologically important yeasts.</title>
        <authorList>
            <person name="Riley R."/>
            <person name="Haridas S."/>
            <person name="Wolfe K.H."/>
            <person name="Lopes M.R."/>
            <person name="Hittinger C.T."/>
            <person name="Goeker M."/>
            <person name="Salamov A.A."/>
            <person name="Wisecaver J.H."/>
            <person name="Long T.M."/>
            <person name="Calvey C.H."/>
            <person name="Aerts A.L."/>
            <person name="Barry K.W."/>
            <person name="Choi C."/>
            <person name="Clum A."/>
            <person name="Coughlan A.Y."/>
            <person name="Deshpande S."/>
            <person name="Douglass A.P."/>
            <person name="Hanson S.J."/>
            <person name="Klenk H.-P."/>
            <person name="LaButti K.M."/>
            <person name="Lapidus A."/>
            <person name="Lindquist E.A."/>
            <person name="Lipzen A.M."/>
            <person name="Meier-Kolthoff J.P."/>
            <person name="Ohm R.A."/>
            <person name="Otillar R.P."/>
            <person name="Pangilinan J.L."/>
            <person name="Peng Y."/>
            <person name="Rokas A."/>
            <person name="Rosa C.A."/>
            <person name="Scheuner C."/>
            <person name="Sibirny A.A."/>
            <person name="Slot J.C."/>
            <person name="Stielow J.B."/>
            <person name="Sun H."/>
            <person name="Kurtzman C.P."/>
            <person name="Blackwell M."/>
            <person name="Grigoriev I.V."/>
            <person name="Jeffries T.W."/>
        </authorList>
    </citation>
    <scope>NUCLEOTIDE SEQUENCE [LARGE SCALE GENOMIC DNA]</scope>
    <source>
        <strain evidence="11 12">NRRL Y-11557</strain>
    </source>
</reference>
<accession>A0A1E3QBM4</accession>
<gene>
    <name evidence="11" type="ORF">LIPSTDRAFT_69113</name>
</gene>
<evidence type="ECO:0000256" key="1">
    <source>
        <dbReference type="ARBA" id="ARBA00004141"/>
    </source>
</evidence>
<feature type="region of interest" description="Disordered" evidence="9">
    <location>
        <begin position="1"/>
        <end position="28"/>
    </location>
</feature>
<feature type="transmembrane region" description="Helical" evidence="10">
    <location>
        <begin position="456"/>
        <end position="478"/>
    </location>
</feature>
<dbReference type="CDD" id="cd11484">
    <property type="entry name" value="SLC-NCS1sbd_CobB-like"/>
    <property type="match status" value="1"/>
</dbReference>
<evidence type="ECO:0000256" key="8">
    <source>
        <dbReference type="PIRNR" id="PIRNR002744"/>
    </source>
</evidence>
<dbReference type="PANTHER" id="PTHR31806">
    <property type="entry name" value="PURINE-CYTOSINE PERMEASE FCY2-RELATED"/>
    <property type="match status" value="1"/>
</dbReference>
<evidence type="ECO:0000256" key="6">
    <source>
        <dbReference type="ARBA" id="ARBA00022989"/>
    </source>
</evidence>
<evidence type="ECO:0000313" key="12">
    <source>
        <dbReference type="Proteomes" id="UP000094385"/>
    </source>
</evidence>
<feature type="transmembrane region" description="Helical" evidence="10">
    <location>
        <begin position="86"/>
        <end position="110"/>
    </location>
</feature>
<evidence type="ECO:0000256" key="10">
    <source>
        <dbReference type="SAM" id="Phobius"/>
    </source>
</evidence>
<keyword evidence="3 8" id="KW-0813">Transport</keyword>
<evidence type="ECO:0000256" key="2">
    <source>
        <dbReference type="ARBA" id="ARBA00008974"/>
    </source>
</evidence>
<feature type="transmembrane region" description="Helical" evidence="10">
    <location>
        <begin position="147"/>
        <end position="171"/>
    </location>
</feature>
<keyword evidence="12" id="KW-1185">Reference proteome</keyword>
<dbReference type="EMBL" id="KV454291">
    <property type="protein sequence ID" value="ODQ74968.1"/>
    <property type="molecule type" value="Genomic_DNA"/>
</dbReference>
<evidence type="ECO:0000256" key="3">
    <source>
        <dbReference type="ARBA" id="ARBA00022448"/>
    </source>
</evidence>
<evidence type="ECO:0000256" key="4">
    <source>
        <dbReference type="ARBA" id="ARBA00022553"/>
    </source>
</evidence>
<dbReference type="OrthoDB" id="2116389at2759"/>
<protein>
    <recommendedName>
        <fullName evidence="13">Purine-cytosine permease</fullName>
    </recommendedName>
</protein>
<comment type="similarity">
    <text evidence="2 8">Belongs to the purine-cytosine permease (2.A.39) family.</text>
</comment>
<comment type="subcellular location">
    <subcellularLocation>
        <location evidence="1">Membrane</location>
        <topology evidence="1">Multi-pass membrane protein</topology>
    </subcellularLocation>
</comment>
<dbReference type="InterPro" id="IPR001248">
    <property type="entry name" value="Pur-cyt_permease"/>
</dbReference>
<feature type="transmembrane region" description="Helical" evidence="10">
    <location>
        <begin position="218"/>
        <end position="236"/>
    </location>
</feature>
<dbReference type="AlphaFoldDB" id="A0A1E3QBM4"/>
<feature type="transmembrane region" description="Helical" evidence="10">
    <location>
        <begin position="484"/>
        <end position="508"/>
    </location>
</feature>
<evidence type="ECO:0000256" key="9">
    <source>
        <dbReference type="SAM" id="MobiDB-lite"/>
    </source>
</evidence>
<evidence type="ECO:0000256" key="5">
    <source>
        <dbReference type="ARBA" id="ARBA00022692"/>
    </source>
</evidence>
<dbReference type="STRING" id="675824.A0A1E3QBM4"/>
<feature type="transmembrane region" description="Helical" evidence="10">
    <location>
        <begin position="256"/>
        <end position="278"/>
    </location>
</feature>
<sequence length="518" mass="56725">MSADKSLSSIEKAADAPTLTDSDSSHVHEDKDAGVIQDVDFAMGNSLYDKVQRLAARFQMEVRGIERVPEEEQTDNSLWNAASMWFAANMVVSTFSLGTLGIGIFGMSFWDSVLTIIFFNIIGMIPVAFYSTFGPRFGLRQMILSRFWFGFHGVKIFAILNCIACVGWSAVNTVVAAQLLHTVNNGGLPPWGGIIVVSFGTVAITLFGYKAVHIYEKWAWIPTFIIFLIVIARFRISGNFTFGTLESGRIEAGNVLSFGAAVFGFATGWASYASDYVVYQPKQTSRIKIFLAIISGLGFPLLFCEILGAACMTGTLTSAVYAENYNANGIGGLFYAILVPDSLHGFGQFCLVLMALSTIANNCPNMYSVALSVQTIDRNLAKIPRLIWTVIATGVFLAISIPAYYSFATFMDNFMNIIGYWLAIYEGISLPEHFLFKRGFSGYNVDDYDNPSKLPVGLSACFAFCCGVAGAVLGMYQAWWTGPIAALIPGDVGFELSFGFAIVTYLVARPFELRYFGR</sequence>
<dbReference type="GO" id="GO:0005886">
    <property type="term" value="C:plasma membrane"/>
    <property type="evidence" value="ECO:0007669"/>
    <property type="project" value="TreeGrafter"/>
</dbReference>
<feature type="transmembrane region" description="Helical" evidence="10">
    <location>
        <begin position="191"/>
        <end position="209"/>
    </location>
</feature>
<dbReference type="FunFam" id="1.10.4160.10:FF:000002">
    <property type="entry name" value="Purine-cytosine permease fcyB"/>
    <property type="match status" value="1"/>
</dbReference>
<feature type="transmembrane region" description="Helical" evidence="10">
    <location>
        <begin position="290"/>
        <end position="321"/>
    </location>
</feature>
<name>A0A1E3QBM4_LIPST</name>
<keyword evidence="6 10" id="KW-1133">Transmembrane helix</keyword>
<feature type="transmembrane region" description="Helical" evidence="10">
    <location>
        <begin position="116"/>
        <end position="135"/>
    </location>
</feature>
<proteinExistence type="inferred from homology"/>
<dbReference type="GO" id="GO:0015205">
    <property type="term" value="F:nucleobase transmembrane transporter activity"/>
    <property type="evidence" value="ECO:0007669"/>
    <property type="project" value="TreeGrafter"/>
</dbReference>
<evidence type="ECO:0000313" key="11">
    <source>
        <dbReference type="EMBL" id="ODQ74968.1"/>
    </source>
</evidence>
<keyword evidence="7 8" id="KW-0472">Membrane</keyword>
<dbReference type="InterPro" id="IPR026030">
    <property type="entry name" value="Pur-cyt_permease_Fcy2/21/22"/>
</dbReference>
<feature type="transmembrane region" description="Helical" evidence="10">
    <location>
        <begin position="386"/>
        <end position="405"/>
    </location>
</feature>
<evidence type="ECO:0008006" key="13">
    <source>
        <dbReference type="Google" id="ProtNLM"/>
    </source>
</evidence>
<dbReference type="Pfam" id="PF02133">
    <property type="entry name" value="Transp_cyt_pur"/>
    <property type="match status" value="1"/>
</dbReference>
<keyword evidence="5 10" id="KW-0812">Transmembrane</keyword>